<dbReference type="SUPFAM" id="SSF47413">
    <property type="entry name" value="lambda repressor-like DNA-binding domains"/>
    <property type="match status" value="1"/>
</dbReference>
<feature type="region of interest" description="Disordered" evidence="1">
    <location>
        <begin position="1"/>
        <end position="21"/>
    </location>
</feature>
<dbReference type="InterPro" id="IPR001387">
    <property type="entry name" value="Cro/C1-type_HTH"/>
</dbReference>
<organism evidence="2 3">
    <name type="scientific">Streptomyces marianii</name>
    <dbReference type="NCBI Taxonomy" id="1817406"/>
    <lineage>
        <taxon>Bacteria</taxon>
        <taxon>Bacillati</taxon>
        <taxon>Actinomycetota</taxon>
        <taxon>Actinomycetes</taxon>
        <taxon>Kitasatosporales</taxon>
        <taxon>Streptomycetaceae</taxon>
        <taxon>Streptomyces</taxon>
    </lineage>
</organism>
<protein>
    <submittedName>
        <fullName evidence="2">Helix-turn-helix transcriptional regulator</fullName>
    </submittedName>
</protein>
<accession>A0A5R9DT01</accession>
<dbReference type="AlphaFoldDB" id="A0A5R9DT01"/>
<dbReference type="EMBL" id="VAWE01000005">
    <property type="protein sequence ID" value="TLQ38762.1"/>
    <property type="molecule type" value="Genomic_DNA"/>
</dbReference>
<dbReference type="Proteomes" id="UP000305921">
    <property type="component" value="Unassembled WGS sequence"/>
</dbReference>
<dbReference type="RefSeq" id="WP_138058510.1">
    <property type="nucleotide sequence ID" value="NZ_VAWE01000005.1"/>
</dbReference>
<comment type="caution">
    <text evidence="2">The sequence shown here is derived from an EMBL/GenBank/DDBJ whole genome shotgun (WGS) entry which is preliminary data.</text>
</comment>
<gene>
    <name evidence="2" type="ORF">FEF34_40765</name>
</gene>
<keyword evidence="3" id="KW-1185">Reference proteome</keyword>
<evidence type="ECO:0000256" key="1">
    <source>
        <dbReference type="SAM" id="MobiDB-lite"/>
    </source>
</evidence>
<dbReference type="InterPro" id="IPR010982">
    <property type="entry name" value="Lambda_DNA-bd_dom_sf"/>
</dbReference>
<dbReference type="CDD" id="cd00093">
    <property type="entry name" value="HTH_XRE"/>
    <property type="match status" value="1"/>
</dbReference>
<dbReference type="GO" id="GO:0003677">
    <property type="term" value="F:DNA binding"/>
    <property type="evidence" value="ECO:0007669"/>
    <property type="project" value="InterPro"/>
</dbReference>
<evidence type="ECO:0000313" key="3">
    <source>
        <dbReference type="Proteomes" id="UP000305921"/>
    </source>
</evidence>
<reference evidence="2 3" key="1">
    <citation type="submission" date="2019-05" db="EMBL/GenBank/DDBJ databases">
        <title>Streptomyces marianii sp. nov., a novel marine actinomycete from southern coast of India.</title>
        <authorList>
            <person name="Iniyan A.M."/>
            <person name="Wink J."/>
            <person name="Ramprasad E."/>
            <person name="Ramana C.V."/>
            <person name="Bunk B."/>
            <person name="Sproer C."/>
            <person name="Joseph F.-J.R.S."/>
            <person name="Vincent S.G.P."/>
        </authorList>
    </citation>
    <scope>NUCLEOTIDE SEQUENCE [LARGE SCALE GENOMIC DNA]</scope>
    <source>
        <strain evidence="2 3">ICN19</strain>
    </source>
</reference>
<dbReference type="InterPro" id="IPR058118">
    <property type="entry name" value="Tpg"/>
</dbReference>
<proteinExistence type="predicted"/>
<evidence type="ECO:0000313" key="2">
    <source>
        <dbReference type="EMBL" id="TLQ38762.1"/>
    </source>
</evidence>
<dbReference type="NCBIfam" id="NF047541">
    <property type="entry name" value="telomere_Tpg"/>
    <property type="match status" value="1"/>
</dbReference>
<sequence>MTDEAMQQIAQRGPVRDGLERAERTKFTEPVPTSPTEQVRFLVEKVKVGTRALAARLGVSQRTVQRYIKGTIRTPRQATREALADQAASEWQPEVRAQVRERASSTTGLLISVRCRFGFDAPGGSSDEARMRRITQRVSPAAAREIIAGLEAGVPEKDLHDLVAHALGEAYFQDGGSRAAGLTVRMRDIDYIDFRY</sequence>
<name>A0A5R9DT01_9ACTN</name>
<dbReference type="OrthoDB" id="4283689at2"/>